<dbReference type="CDD" id="cd13665">
    <property type="entry name" value="PBP2_TRAP_Dctp3_4"/>
    <property type="match status" value="1"/>
</dbReference>
<evidence type="ECO:0000313" key="6">
    <source>
        <dbReference type="Proteomes" id="UP000217935"/>
    </source>
</evidence>
<dbReference type="Pfam" id="PF03480">
    <property type="entry name" value="DctP"/>
    <property type="match status" value="1"/>
</dbReference>
<sequence>MFNRLHIKTLLSASAVALALTATATQARELRVSVHEPAQGFYSSKVLQPWIDEVNARLSSKTSLKLYPGAILGAPPAQAELVKAGVADIALVVPNYTPGLFPLTGVVELPGLVDKSATGANILNTLAEDGALDAEYADYKVIALFSTPAYRFFMTDKPAETPTDLGGLKLRSPSKFGSELFDMVGASGVGIPAPQVYENLERGVVSGAVWVMDAYRTFRLNEVAPYVSTTGFMSSPMSILMNKRTYDSLSDADKAVIDEMSGRATAEWIASVVDQTDAEIEAAFREDDKVTFIDPDAAGMAAWAEAFAAAPALWVSEQPDPAAAQAALDRAHEVAGH</sequence>
<proteinExistence type="predicted"/>
<keyword evidence="3" id="KW-0574">Periplasm</keyword>
<dbReference type="PANTHER" id="PTHR33376">
    <property type="match status" value="1"/>
</dbReference>
<dbReference type="STRING" id="1758178.GCA_001550095_03021"/>
<reference evidence="5 6" key="1">
    <citation type="submission" date="2017-06" db="EMBL/GenBank/DDBJ databases">
        <title>Celeribacter sp. TSPH2 complete genome sequence.</title>
        <authorList>
            <person name="Woo J.-H."/>
            <person name="Kim H.-S."/>
        </authorList>
    </citation>
    <scope>NUCLEOTIDE SEQUENCE [LARGE SCALE GENOMIC DNA]</scope>
    <source>
        <strain evidence="5 6">TSPH2</strain>
    </source>
</reference>
<dbReference type="KEGG" id="ceh:CEW89_15490"/>
<dbReference type="NCBIfam" id="NF037995">
    <property type="entry name" value="TRAP_S1"/>
    <property type="match status" value="1"/>
</dbReference>
<evidence type="ECO:0000313" key="5">
    <source>
        <dbReference type="EMBL" id="ATG48850.1"/>
    </source>
</evidence>
<evidence type="ECO:0000256" key="1">
    <source>
        <dbReference type="ARBA" id="ARBA00004418"/>
    </source>
</evidence>
<comment type="subcellular location">
    <subcellularLocation>
        <location evidence="1">Periplasm</location>
    </subcellularLocation>
</comment>
<dbReference type="InterPro" id="IPR018389">
    <property type="entry name" value="DctP_fam"/>
</dbReference>
<dbReference type="AlphaFoldDB" id="A0A291GFL8"/>
<gene>
    <name evidence="5" type="ORF">CEW89_15490</name>
</gene>
<evidence type="ECO:0000256" key="3">
    <source>
        <dbReference type="ARBA" id="ARBA00022764"/>
    </source>
</evidence>
<dbReference type="GO" id="GO:0055085">
    <property type="term" value="P:transmembrane transport"/>
    <property type="evidence" value="ECO:0007669"/>
    <property type="project" value="InterPro"/>
</dbReference>
<dbReference type="RefSeq" id="WP_096806499.1">
    <property type="nucleotide sequence ID" value="NZ_CP022196.1"/>
</dbReference>
<organism evidence="5 6">
    <name type="scientific">Celeribacter ethanolicus</name>
    <dbReference type="NCBI Taxonomy" id="1758178"/>
    <lineage>
        <taxon>Bacteria</taxon>
        <taxon>Pseudomonadati</taxon>
        <taxon>Pseudomonadota</taxon>
        <taxon>Alphaproteobacteria</taxon>
        <taxon>Rhodobacterales</taxon>
        <taxon>Roseobacteraceae</taxon>
        <taxon>Celeribacter</taxon>
    </lineage>
</organism>
<feature type="signal peptide" evidence="4">
    <location>
        <begin position="1"/>
        <end position="27"/>
    </location>
</feature>
<dbReference type="Proteomes" id="UP000217935">
    <property type="component" value="Chromosome"/>
</dbReference>
<dbReference type="OrthoDB" id="7822595at2"/>
<dbReference type="PANTHER" id="PTHR33376:SF15">
    <property type="entry name" value="BLL6794 PROTEIN"/>
    <property type="match status" value="1"/>
</dbReference>
<accession>A0A291GFL8</accession>
<dbReference type="EMBL" id="CP022196">
    <property type="protein sequence ID" value="ATG48850.1"/>
    <property type="molecule type" value="Genomic_DNA"/>
</dbReference>
<keyword evidence="6" id="KW-1185">Reference proteome</keyword>
<protein>
    <submittedName>
        <fullName evidence="5">C4-dicarboxylate ABC transporter substrate-binding protein</fullName>
    </submittedName>
</protein>
<name>A0A291GFL8_9RHOB</name>
<feature type="chain" id="PRO_5012358085" evidence="4">
    <location>
        <begin position="28"/>
        <end position="337"/>
    </location>
</feature>
<dbReference type="Gene3D" id="3.40.190.170">
    <property type="entry name" value="Bacterial extracellular solute-binding protein, family 7"/>
    <property type="match status" value="1"/>
</dbReference>
<evidence type="ECO:0000256" key="4">
    <source>
        <dbReference type="SAM" id="SignalP"/>
    </source>
</evidence>
<dbReference type="GO" id="GO:0042597">
    <property type="term" value="C:periplasmic space"/>
    <property type="evidence" value="ECO:0007669"/>
    <property type="project" value="UniProtKB-SubCell"/>
</dbReference>
<dbReference type="InterPro" id="IPR038404">
    <property type="entry name" value="TRAP_DctP_sf"/>
</dbReference>
<evidence type="ECO:0000256" key="2">
    <source>
        <dbReference type="ARBA" id="ARBA00022729"/>
    </source>
</evidence>
<keyword evidence="2 4" id="KW-0732">Signal</keyword>